<sequence>MAPAAKSEGTGSSDQHSYFSYIQQVGAGERLSFLVNISSTVIVLTSLDSSAPPDLTPESAWLLLVVIESTRAVINAKPARRGFTVPHHQTVPEYSARAMMWRMSVAVNINHALQAHGELYSFSGWGWGLCWIAHLLPLGPTAASEIDSYLPVTCGMVWVKLVRRRQDSWESSISRNNNPPRHQILKISAQRQHIKRCRHPVPAPSLPIFTTSPRRVQRLGYMNYSHFSNSVDAGGGTGGQGGSSPRKGGAGGLGECPQISISDAQLFHQVRLTGGIGGRGGEGLIEGGIGGVGQGARFSKKLVVIEEKALLRVPHLTISGFCRQFQLSDKIFGLLEEEGFETAGALLQVEDMTLRTRGFKEGQIAEVQRALTAFVAQPKRGQVSGQR</sequence>
<proteinExistence type="predicted"/>
<name>A0AAD7EWE1_9AGAR</name>
<reference evidence="2" key="1">
    <citation type="submission" date="2023-03" db="EMBL/GenBank/DDBJ databases">
        <title>Massive genome expansion in bonnet fungi (Mycena s.s.) driven by repeated elements and novel gene families across ecological guilds.</title>
        <authorList>
            <consortium name="Lawrence Berkeley National Laboratory"/>
            <person name="Harder C.B."/>
            <person name="Miyauchi S."/>
            <person name="Viragh M."/>
            <person name="Kuo A."/>
            <person name="Thoen E."/>
            <person name="Andreopoulos B."/>
            <person name="Lu D."/>
            <person name="Skrede I."/>
            <person name="Drula E."/>
            <person name="Henrissat B."/>
            <person name="Morin E."/>
            <person name="Kohler A."/>
            <person name="Barry K."/>
            <person name="LaButti K."/>
            <person name="Morin E."/>
            <person name="Salamov A."/>
            <person name="Lipzen A."/>
            <person name="Mereny Z."/>
            <person name="Hegedus B."/>
            <person name="Baldrian P."/>
            <person name="Stursova M."/>
            <person name="Weitz H."/>
            <person name="Taylor A."/>
            <person name="Grigoriev I.V."/>
            <person name="Nagy L.G."/>
            <person name="Martin F."/>
            <person name="Kauserud H."/>
        </authorList>
    </citation>
    <scope>NUCLEOTIDE SEQUENCE</scope>
    <source>
        <strain evidence="2">CBHHK002</strain>
    </source>
</reference>
<accession>A0AAD7EWE1</accession>
<feature type="region of interest" description="Disordered" evidence="1">
    <location>
        <begin position="232"/>
        <end position="252"/>
    </location>
</feature>
<evidence type="ECO:0000313" key="3">
    <source>
        <dbReference type="Proteomes" id="UP001218218"/>
    </source>
</evidence>
<dbReference type="Proteomes" id="UP001218218">
    <property type="component" value="Unassembled WGS sequence"/>
</dbReference>
<protein>
    <recommendedName>
        <fullName evidence="4">SAM domain-containing protein</fullName>
    </recommendedName>
</protein>
<evidence type="ECO:0000256" key="1">
    <source>
        <dbReference type="SAM" id="MobiDB-lite"/>
    </source>
</evidence>
<gene>
    <name evidence="2" type="ORF">DFH08DRAFT_991714</name>
</gene>
<feature type="compositionally biased region" description="Gly residues" evidence="1">
    <location>
        <begin position="233"/>
        <end position="252"/>
    </location>
</feature>
<keyword evidence="3" id="KW-1185">Reference proteome</keyword>
<dbReference type="AlphaFoldDB" id="A0AAD7EWE1"/>
<evidence type="ECO:0000313" key="2">
    <source>
        <dbReference type="EMBL" id="KAJ7352711.1"/>
    </source>
</evidence>
<evidence type="ECO:0008006" key="4">
    <source>
        <dbReference type="Google" id="ProtNLM"/>
    </source>
</evidence>
<dbReference type="EMBL" id="JARIHO010000012">
    <property type="protein sequence ID" value="KAJ7352711.1"/>
    <property type="molecule type" value="Genomic_DNA"/>
</dbReference>
<organism evidence="2 3">
    <name type="scientific">Mycena albidolilacea</name>
    <dbReference type="NCBI Taxonomy" id="1033008"/>
    <lineage>
        <taxon>Eukaryota</taxon>
        <taxon>Fungi</taxon>
        <taxon>Dikarya</taxon>
        <taxon>Basidiomycota</taxon>
        <taxon>Agaricomycotina</taxon>
        <taxon>Agaricomycetes</taxon>
        <taxon>Agaricomycetidae</taxon>
        <taxon>Agaricales</taxon>
        <taxon>Marasmiineae</taxon>
        <taxon>Mycenaceae</taxon>
        <taxon>Mycena</taxon>
    </lineage>
</organism>
<comment type="caution">
    <text evidence="2">The sequence shown here is derived from an EMBL/GenBank/DDBJ whole genome shotgun (WGS) entry which is preliminary data.</text>
</comment>